<keyword evidence="2" id="KW-1185">Reference proteome</keyword>
<proteinExistence type="predicted"/>
<reference evidence="1 2" key="1">
    <citation type="journal article" date="2023" name="Sci. Data">
        <title>Genome assembly of the Korean intertidal mud-creeper Batillaria attramentaria.</title>
        <authorList>
            <person name="Patra A.K."/>
            <person name="Ho P.T."/>
            <person name="Jun S."/>
            <person name="Lee S.J."/>
            <person name="Kim Y."/>
            <person name="Won Y.J."/>
        </authorList>
    </citation>
    <scope>NUCLEOTIDE SEQUENCE [LARGE SCALE GENOMIC DNA]</scope>
    <source>
        <strain evidence="1">Wonlab-2016</strain>
    </source>
</reference>
<gene>
    <name evidence="1" type="ORF">BaRGS_00032640</name>
</gene>
<evidence type="ECO:0000313" key="1">
    <source>
        <dbReference type="EMBL" id="KAK7476147.1"/>
    </source>
</evidence>
<dbReference type="AlphaFoldDB" id="A0ABD0JNW3"/>
<comment type="caution">
    <text evidence="1">The sequence shown here is derived from an EMBL/GenBank/DDBJ whole genome shotgun (WGS) entry which is preliminary data.</text>
</comment>
<dbReference type="Proteomes" id="UP001519460">
    <property type="component" value="Unassembled WGS sequence"/>
</dbReference>
<sequence>MRHRGKKPQSTKQPGCHYSTIESYAIQSLRLKMTLNPPPASDSVHNTPTQIAWADRPHELRLIPSIARTKWPKGKSDVRKLCKNSPRMSLLLAGFTWSLLPGGEATNL</sequence>
<dbReference type="EMBL" id="JACVVK020000384">
    <property type="protein sequence ID" value="KAK7476147.1"/>
    <property type="molecule type" value="Genomic_DNA"/>
</dbReference>
<protein>
    <submittedName>
        <fullName evidence="1">Uncharacterized protein</fullName>
    </submittedName>
</protein>
<name>A0ABD0JNW3_9CAEN</name>
<evidence type="ECO:0000313" key="2">
    <source>
        <dbReference type="Proteomes" id="UP001519460"/>
    </source>
</evidence>
<accession>A0ABD0JNW3</accession>
<organism evidence="1 2">
    <name type="scientific">Batillaria attramentaria</name>
    <dbReference type="NCBI Taxonomy" id="370345"/>
    <lineage>
        <taxon>Eukaryota</taxon>
        <taxon>Metazoa</taxon>
        <taxon>Spiralia</taxon>
        <taxon>Lophotrochozoa</taxon>
        <taxon>Mollusca</taxon>
        <taxon>Gastropoda</taxon>
        <taxon>Caenogastropoda</taxon>
        <taxon>Sorbeoconcha</taxon>
        <taxon>Cerithioidea</taxon>
        <taxon>Batillariidae</taxon>
        <taxon>Batillaria</taxon>
    </lineage>
</organism>